<evidence type="ECO:0000256" key="2">
    <source>
        <dbReference type="ARBA" id="ARBA00006810"/>
    </source>
</evidence>
<evidence type="ECO:0000256" key="1">
    <source>
        <dbReference type="ARBA" id="ARBA00004141"/>
    </source>
</evidence>
<evidence type="ECO:0000256" key="6">
    <source>
        <dbReference type="ARBA" id="ARBA00022781"/>
    </source>
</evidence>
<dbReference type="STRING" id="869212.Turpa_2447"/>
<dbReference type="Proteomes" id="UP000006048">
    <property type="component" value="Chromosome"/>
</dbReference>
<evidence type="ECO:0000256" key="11">
    <source>
        <dbReference type="HAMAP-Rule" id="MF_01393"/>
    </source>
</evidence>
<evidence type="ECO:0000313" key="15">
    <source>
        <dbReference type="Proteomes" id="UP000006048"/>
    </source>
</evidence>
<dbReference type="GO" id="GO:0046933">
    <property type="term" value="F:proton-transporting ATP synthase activity, rotational mechanism"/>
    <property type="evidence" value="ECO:0007669"/>
    <property type="project" value="UniProtKB-UniRule"/>
</dbReference>
<dbReference type="InterPro" id="IPR035908">
    <property type="entry name" value="F0_ATP_A_sf"/>
</dbReference>
<dbReference type="GO" id="GO:0045259">
    <property type="term" value="C:proton-transporting ATP synthase complex"/>
    <property type="evidence" value="ECO:0007669"/>
    <property type="project" value="UniProtKB-KW"/>
</dbReference>
<keyword evidence="7 11" id="KW-1133">Transmembrane helix</keyword>
<dbReference type="InterPro" id="IPR000568">
    <property type="entry name" value="ATP_synth_F0_asu"/>
</dbReference>
<comment type="subcellular location">
    <subcellularLocation>
        <location evidence="11">Cell inner membrane</location>
        <topology evidence="11">Multi-pass membrane protein</topology>
    </subcellularLocation>
    <subcellularLocation>
        <location evidence="12">Cell membrane</location>
        <topology evidence="12">Multi-pass membrane protein</topology>
    </subcellularLocation>
    <subcellularLocation>
        <location evidence="1">Membrane</location>
        <topology evidence="1">Multi-pass membrane protein</topology>
    </subcellularLocation>
</comment>
<dbReference type="HOGENOM" id="CLU_041018_0_0_12"/>
<comment type="function">
    <text evidence="11 12">Key component of the proton channel; it plays a direct role in the translocation of protons across the membrane.</text>
</comment>
<keyword evidence="13" id="KW-0732">Signal</keyword>
<reference evidence="14 15" key="1">
    <citation type="submission" date="2012-06" db="EMBL/GenBank/DDBJ databases">
        <title>The complete chromosome of genome of Turneriella parva DSM 21527.</title>
        <authorList>
            <consortium name="US DOE Joint Genome Institute (JGI-PGF)"/>
            <person name="Lucas S."/>
            <person name="Han J."/>
            <person name="Lapidus A."/>
            <person name="Bruce D."/>
            <person name="Goodwin L."/>
            <person name="Pitluck S."/>
            <person name="Peters L."/>
            <person name="Kyrpides N."/>
            <person name="Mavromatis K."/>
            <person name="Ivanova N."/>
            <person name="Mikhailova N."/>
            <person name="Chertkov O."/>
            <person name="Detter J.C."/>
            <person name="Tapia R."/>
            <person name="Han C."/>
            <person name="Land M."/>
            <person name="Hauser L."/>
            <person name="Markowitz V."/>
            <person name="Cheng J.-F."/>
            <person name="Hugenholtz P."/>
            <person name="Woyke T."/>
            <person name="Wu D."/>
            <person name="Gronow S."/>
            <person name="Wellnitz S."/>
            <person name="Brambilla E."/>
            <person name="Klenk H.-P."/>
            <person name="Eisen J.A."/>
        </authorList>
    </citation>
    <scope>NUCLEOTIDE SEQUENCE [LARGE SCALE GENOMIC DNA]</scope>
    <source>
        <strain evidence="15">ATCC BAA-1111 / DSM 21527 / NCTC 11395 / H</strain>
    </source>
</reference>
<keyword evidence="11" id="KW-1003">Cell membrane</keyword>
<dbReference type="OrthoDB" id="9809130at2"/>
<dbReference type="Gene3D" id="1.20.120.220">
    <property type="entry name" value="ATP synthase, F0 complex, subunit A"/>
    <property type="match status" value="1"/>
</dbReference>
<dbReference type="PANTHER" id="PTHR11410">
    <property type="entry name" value="ATP SYNTHASE SUBUNIT A"/>
    <property type="match status" value="1"/>
</dbReference>
<dbReference type="NCBIfam" id="TIGR01131">
    <property type="entry name" value="ATP_synt_6_or_A"/>
    <property type="match status" value="1"/>
</dbReference>
<feature type="chain" id="PRO_5003685986" description="ATP synthase subunit a" evidence="13">
    <location>
        <begin position="21"/>
        <end position="340"/>
    </location>
</feature>
<dbReference type="Pfam" id="PF00119">
    <property type="entry name" value="ATP-synt_A"/>
    <property type="match status" value="1"/>
</dbReference>
<proteinExistence type="inferred from homology"/>
<evidence type="ECO:0000256" key="8">
    <source>
        <dbReference type="ARBA" id="ARBA00023065"/>
    </source>
</evidence>
<organism evidence="14 15">
    <name type="scientific">Turneriella parva (strain ATCC BAA-1111 / DSM 21527 / NCTC 11395 / H)</name>
    <name type="common">Leptospira parva</name>
    <dbReference type="NCBI Taxonomy" id="869212"/>
    <lineage>
        <taxon>Bacteria</taxon>
        <taxon>Pseudomonadati</taxon>
        <taxon>Spirochaetota</taxon>
        <taxon>Spirochaetia</taxon>
        <taxon>Leptospirales</taxon>
        <taxon>Leptospiraceae</taxon>
        <taxon>Turneriella</taxon>
    </lineage>
</organism>
<keyword evidence="6 11" id="KW-0375">Hydrogen ion transport</keyword>
<keyword evidence="8 11" id="KW-0406">Ion transport</keyword>
<accession>I4B732</accession>
<evidence type="ECO:0000256" key="4">
    <source>
        <dbReference type="ARBA" id="ARBA00022547"/>
    </source>
</evidence>
<keyword evidence="3 11" id="KW-0813">Transport</keyword>
<dbReference type="GO" id="GO:0005886">
    <property type="term" value="C:plasma membrane"/>
    <property type="evidence" value="ECO:0007669"/>
    <property type="project" value="UniProtKB-SubCell"/>
</dbReference>
<evidence type="ECO:0000256" key="3">
    <source>
        <dbReference type="ARBA" id="ARBA00022448"/>
    </source>
</evidence>
<keyword evidence="11" id="KW-0997">Cell inner membrane</keyword>
<comment type="similarity">
    <text evidence="2 11 12">Belongs to the ATPase A chain family.</text>
</comment>
<keyword evidence="10 11" id="KW-0066">ATP synthesis</keyword>
<dbReference type="PATRIC" id="fig|869212.3.peg.2463"/>
<evidence type="ECO:0000256" key="10">
    <source>
        <dbReference type="ARBA" id="ARBA00023310"/>
    </source>
</evidence>
<keyword evidence="5 11" id="KW-0812">Transmembrane</keyword>
<keyword evidence="15" id="KW-1185">Reference proteome</keyword>
<dbReference type="CDD" id="cd00310">
    <property type="entry name" value="ATP-synt_Fo_a_6"/>
    <property type="match status" value="1"/>
</dbReference>
<dbReference type="EMBL" id="CP002959">
    <property type="protein sequence ID" value="AFM13089.1"/>
    <property type="molecule type" value="Genomic_DNA"/>
</dbReference>
<evidence type="ECO:0000256" key="9">
    <source>
        <dbReference type="ARBA" id="ARBA00023136"/>
    </source>
</evidence>
<evidence type="ECO:0000256" key="12">
    <source>
        <dbReference type="RuleBase" id="RU000483"/>
    </source>
</evidence>
<evidence type="ECO:0000256" key="5">
    <source>
        <dbReference type="ARBA" id="ARBA00022692"/>
    </source>
</evidence>
<feature type="signal peptide" evidence="13">
    <location>
        <begin position="1"/>
        <end position="20"/>
    </location>
</feature>
<keyword evidence="9 11" id="KW-0472">Membrane</keyword>
<gene>
    <name evidence="11" type="primary">atpB</name>
    <name evidence="14" type="ordered locus">Turpa_2447</name>
</gene>
<dbReference type="KEGG" id="tpx:Turpa_2447"/>
<dbReference type="InterPro" id="IPR045083">
    <property type="entry name" value="ATP_synth_F0_asu_bact/mt"/>
</dbReference>
<feature type="transmembrane region" description="Helical" evidence="11">
    <location>
        <begin position="87"/>
        <end position="105"/>
    </location>
</feature>
<evidence type="ECO:0000313" key="14">
    <source>
        <dbReference type="EMBL" id="AFM13089.1"/>
    </source>
</evidence>
<feature type="transmembrane region" description="Helical" evidence="11">
    <location>
        <begin position="149"/>
        <end position="166"/>
    </location>
</feature>
<dbReference type="RefSeq" id="WP_014803595.1">
    <property type="nucleotide sequence ID" value="NC_018020.1"/>
</dbReference>
<sequence>MNLLKALLFTSFFCTFAVSANPVPTAAPGVSATPSLQNAPANTDAHTPDAVHGEAFSFAETIAHHLSDAPLWKLELAGYDISITKRVVMLFIAAFLLVLILVPAARRIAKNPYSKPTRFTGFIEVLVNFIRNDVAHASLGHHAHPYEPYLLTLFFFILISNLLGLIPSLGELYMFAGQATGLVHAHAGHVDSFALPMAEKLWPGITATGDIAVTATLAIFTFLVILISGFAYQGVLFIRNIVPGGIPILLWPIMWPIEFIGLFTKPFALAIRLLANMTAGHMIILVLLGFIFQFQSYFIAPVSIAGAMAIYLLELFVAFLQAYIFTFLTALFISQVQHRH</sequence>
<dbReference type="SUPFAM" id="SSF81336">
    <property type="entry name" value="F1F0 ATP synthase subunit A"/>
    <property type="match status" value="1"/>
</dbReference>
<comment type="subunit">
    <text evidence="11">F-type ATPases have 2 components, CF(1) - the catalytic core - and CF(0) - the membrane proton channel. CF(1) has five subunits: alpha(3), beta(3), gamma(1), delta(1), epsilon(1). CF(0) has three main subunits: a(1), b(2) and c(9-12). The alpha and beta chains form an alternating ring which encloses part of the gamma chain. CF(1) is attached to CF(0) by a central stalk formed by the gamma and epsilon chains, while a peripheral stalk is formed by the delta and b chains.</text>
</comment>
<dbReference type="PANTHER" id="PTHR11410:SF0">
    <property type="entry name" value="ATP SYNTHASE SUBUNIT A"/>
    <property type="match status" value="1"/>
</dbReference>
<keyword evidence="4 11" id="KW-0138">CF(0)</keyword>
<dbReference type="AlphaFoldDB" id="I4B732"/>
<name>I4B732_TURPD</name>
<feature type="transmembrane region" description="Helical" evidence="11">
    <location>
        <begin position="211"/>
        <end position="231"/>
    </location>
</feature>
<feature type="transmembrane region" description="Helical" evidence="11">
    <location>
        <begin position="304"/>
        <end position="333"/>
    </location>
</feature>
<evidence type="ECO:0000256" key="13">
    <source>
        <dbReference type="SAM" id="SignalP"/>
    </source>
</evidence>
<evidence type="ECO:0000256" key="7">
    <source>
        <dbReference type="ARBA" id="ARBA00022989"/>
    </source>
</evidence>
<dbReference type="HAMAP" id="MF_01393">
    <property type="entry name" value="ATP_synth_a_bact"/>
    <property type="match status" value="1"/>
</dbReference>
<protein>
    <recommendedName>
        <fullName evidence="11 12">ATP synthase subunit a</fullName>
    </recommendedName>
    <alternativeName>
        <fullName evidence="11">ATP synthase F0 sector subunit a</fullName>
    </alternativeName>
    <alternativeName>
        <fullName evidence="11">F-ATPase subunit 6</fullName>
    </alternativeName>
</protein>